<keyword evidence="6" id="KW-1185">Reference proteome</keyword>
<protein>
    <submittedName>
        <fullName evidence="5">Shikimate dehydrogenase</fullName>
        <ecNumber evidence="5">1.1.1.25</ecNumber>
    </submittedName>
</protein>
<evidence type="ECO:0000259" key="4">
    <source>
        <dbReference type="Pfam" id="PF18317"/>
    </source>
</evidence>
<dbReference type="SUPFAM" id="SSF53223">
    <property type="entry name" value="Aminoacid dehydrogenase-like, N-terminal domain"/>
    <property type="match status" value="1"/>
</dbReference>
<dbReference type="SUPFAM" id="SSF51735">
    <property type="entry name" value="NAD(P)-binding Rossmann-fold domains"/>
    <property type="match status" value="1"/>
</dbReference>
<dbReference type="InterPro" id="IPR022893">
    <property type="entry name" value="Shikimate_DH_fam"/>
</dbReference>
<gene>
    <name evidence="5" type="ORF">QS713_06335</name>
</gene>
<dbReference type="InterPro" id="IPR036291">
    <property type="entry name" value="NAD(P)-bd_dom_sf"/>
</dbReference>
<dbReference type="PANTHER" id="PTHR21089">
    <property type="entry name" value="SHIKIMATE DEHYDROGENASE"/>
    <property type="match status" value="1"/>
</dbReference>
<dbReference type="Pfam" id="PF18317">
    <property type="entry name" value="SDH_C"/>
    <property type="match status" value="1"/>
</dbReference>
<organism evidence="5 6">
    <name type="scientific">Gleimia hominis</name>
    <dbReference type="NCBI Taxonomy" id="595468"/>
    <lineage>
        <taxon>Bacteria</taxon>
        <taxon>Bacillati</taxon>
        <taxon>Actinomycetota</taxon>
        <taxon>Actinomycetes</taxon>
        <taxon>Actinomycetales</taxon>
        <taxon>Actinomycetaceae</taxon>
        <taxon>Gleimia</taxon>
    </lineage>
</organism>
<keyword evidence="5" id="KW-0560">Oxidoreductase</keyword>
<dbReference type="Pfam" id="PF08501">
    <property type="entry name" value="Shikimate_dh_N"/>
    <property type="match status" value="1"/>
</dbReference>
<evidence type="ECO:0000313" key="5">
    <source>
        <dbReference type="EMBL" id="MDT3767680.1"/>
    </source>
</evidence>
<dbReference type="InterPro" id="IPR041121">
    <property type="entry name" value="SDH_C"/>
</dbReference>
<dbReference type="Gene3D" id="3.40.50.720">
    <property type="entry name" value="NAD(P)-binding Rossmann-like Domain"/>
    <property type="match status" value="1"/>
</dbReference>
<evidence type="ECO:0000259" key="3">
    <source>
        <dbReference type="Pfam" id="PF08501"/>
    </source>
</evidence>
<feature type="domain" description="SDH C-terminal" evidence="4">
    <location>
        <begin position="235"/>
        <end position="264"/>
    </location>
</feature>
<dbReference type="Gene3D" id="3.40.50.10860">
    <property type="entry name" value="Leucine Dehydrogenase, chain A, domain 1"/>
    <property type="match status" value="1"/>
</dbReference>
<comment type="caution">
    <text evidence="5">The sequence shown here is derived from an EMBL/GenBank/DDBJ whole genome shotgun (WGS) entry which is preliminary data.</text>
</comment>
<proteinExistence type="predicted"/>
<reference evidence="5 6" key="1">
    <citation type="submission" date="2023-06" db="EMBL/GenBank/DDBJ databases">
        <title>Draft genome sequence of Gleimia hominis type strain CCUG 57540T.</title>
        <authorList>
            <person name="Salva-Serra F."/>
            <person name="Cardew S."/>
            <person name="Jensie Markopoulos S."/>
            <person name="Ohlen M."/>
            <person name="Inganas E."/>
            <person name="Svensson-Stadler L."/>
            <person name="Moore E.R.B."/>
        </authorList>
    </citation>
    <scope>NUCLEOTIDE SEQUENCE [LARGE SCALE GENOMIC DNA]</scope>
    <source>
        <strain evidence="5 6">CCUG 57540</strain>
    </source>
</reference>
<accession>A0ABU3IBC2</accession>
<evidence type="ECO:0000256" key="1">
    <source>
        <dbReference type="ARBA" id="ARBA00004871"/>
    </source>
</evidence>
<dbReference type="PANTHER" id="PTHR21089:SF1">
    <property type="entry name" value="BIFUNCTIONAL 3-DEHYDROQUINATE DEHYDRATASE_SHIKIMATE DEHYDROGENASE, CHLOROPLASTIC"/>
    <property type="match status" value="1"/>
</dbReference>
<dbReference type="RefSeq" id="WP_313273460.1">
    <property type="nucleotide sequence ID" value="NZ_JASXSX010000001.1"/>
</dbReference>
<dbReference type="NCBIfam" id="NF001311">
    <property type="entry name" value="PRK00258.1-3"/>
    <property type="match status" value="1"/>
</dbReference>
<keyword evidence="2" id="KW-0057">Aromatic amino acid biosynthesis</keyword>
<name>A0ABU3IBC2_9ACTO</name>
<dbReference type="InterPro" id="IPR046346">
    <property type="entry name" value="Aminoacid_DH-like_N_sf"/>
</dbReference>
<dbReference type="InterPro" id="IPR013708">
    <property type="entry name" value="Shikimate_DH-bd_N"/>
</dbReference>
<keyword evidence="2" id="KW-0028">Amino-acid biosynthesis</keyword>
<dbReference type="EC" id="1.1.1.25" evidence="5"/>
<feature type="domain" description="Shikimate dehydrogenase substrate binding N-terminal" evidence="3">
    <location>
        <begin position="5"/>
        <end position="86"/>
    </location>
</feature>
<comment type="pathway">
    <text evidence="1">Metabolic intermediate biosynthesis; chorismate biosynthesis; chorismate from D-erythrose 4-phosphate and phosphoenolpyruvate: step 4/7.</text>
</comment>
<dbReference type="Proteomes" id="UP001247542">
    <property type="component" value="Unassembled WGS sequence"/>
</dbReference>
<evidence type="ECO:0000256" key="2">
    <source>
        <dbReference type="ARBA" id="ARBA00023141"/>
    </source>
</evidence>
<dbReference type="GO" id="GO:0004764">
    <property type="term" value="F:shikimate 3-dehydrogenase (NADP+) activity"/>
    <property type="evidence" value="ECO:0007669"/>
    <property type="project" value="UniProtKB-EC"/>
</dbReference>
<dbReference type="EMBL" id="JASXSX010000001">
    <property type="protein sequence ID" value="MDT3767680.1"/>
    <property type="molecule type" value="Genomic_DNA"/>
</dbReference>
<sequence>MRGYVIGHPVAHSLSPILHRAAYASLGLDHEFEAVDVTAERLPQWVQSRPSSFLGCAVTMPLKQVIIGVLDAVEPLAEAVGAVNTVVPSAGVLAGFNTDVHGIVQAVQHEQGHYETAVIVGGRATASSALAALGQLGAREIWTIARSFGGPGSITLAENRMGVSTRHVPWRNRRQALEVLARADVVISTVPRSVADEWADAPFQSGATVLDVVYEDWPTALATQAHARGARVVSGHEMLLHQAVQQVELMTGKSPDIRAMRQAMDAAMDHVGRNS</sequence>
<evidence type="ECO:0000313" key="6">
    <source>
        <dbReference type="Proteomes" id="UP001247542"/>
    </source>
</evidence>